<dbReference type="PANTHER" id="PTHR35040">
    <property type="match status" value="1"/>
</dbReference>
<organism evidence="1 2">
    <name type="scientific">Paraphoma chrysanthemicola</name>
    <dbReference type="NCBI Taxonomy" id="798071"/>
    <lineage>
        <taxon>Eukaryota</taxon>
        <taxon>Fungi</taxon>
        <taxon>Dikarya</taxon>
        <taxon>Ascomycota</taxon>
        <taxon>Pezizomycotina</taxon>
        <taxon>Dothideomycetes</taxon>
        <taxon>Pleosporomycetidae</taxon>
        <taxon>Pleosporales</taxon>
        <taxon>Pleosporineae</taxon>
        <taxon>Phaeosphaeriaceae</taxon>
        <taxon>Paraphoma</taxon>
    </lineage>
</organism>
<dbReference type="AlphaFoldDB" id="A0A8K0VXN3"/>
<dbReference type="InterPro" id="IPR021986">
    <property type="entry name" value="Spherulin4"/>
</dbReference>
<dbReference type="PANTHER" id="PTHR35040:SF7">
    <property type="entry name" value="FIBRONECTIN TYPE-III DOMAIN-CONTAINING PROTEIN-RELATED"/>
    <property type="match status" value="1"/>
</dbReference>
<dbReference type="Proteomes" id="UP000813461">
    <property type="component" value="Unassembled WGS sequence"/>
</dbReference>
<dbReference type="Pfam" id="PF12138">
    <property type="entry name" value="Spherulin4"/>
    <property type="match status" value="1"/>
</dbReference>
<evidence type="ECO:0000313" key="2">
    <source>
        <dbReference type="Proteomes" id="UP000813461"/>
    </source>
</evidence>
<accession>A0A8K0VXN3</accession>
<comment type="caution">
    <text evidence="1">The sequence shown here is derived from an EMBL/GenBank/DDBJ whole genome shotgun (WGS) entry which is preliminary data.</text>
</comment>
<keyword evidence="2" id="KW-1185">Reference proteome</keyword>
<sequence length="255" mass="28042">MDASVIVPLYVYPSLGAWDTVFDMAASYPQMQFTAVVNVNSGPGEGALPMAEYSHAIHMLNSFANVRTVGYIATTWCARNLTSVLDDVAAYSFWGEYDEAVAIDGIFIDETPTQYSPDNHSYLQAIAKAVHESDGLKEGYIVHNPGALPDSRFFENVTAGDGTSLRPDMTIVFEDTFLNWSTKKSELAEATAHHNRGELAVVVHSVPELSTIEIANTLLQLLAVGHSIWFTWTSNYTQLDAHFPTFIDCLAALLR</sequence>
<evidence type="ECO:0000313" key="1">
    <source>
        <dbReference type="EMBL" id="KAH7086574.1"/>
    </source>
</evidence>
<name>A0A8K0VXN3_9PLEO</name>
<dbReference type="EMBL" id="JAGMVJ010000011">
    <property type="protein sequence ID" value="KAH7086574.1"/>
    <property type="molecule type" value="Genomic_DNA"/>
</dbReference>
<reference evidence="1" key="1">
    <citation type="journal article" date="2021" name="Nat. Commun.">
        <title>Genetic determinants of endophytism in the Arabidopsis root mycobiome.</title>
        <authorList>
            <person name="Mesny F."/>
            <person name="Miyauchi S."/>
            <person name="Thiergart T."/>
            <person name="Pickel B."/>
            <person name="Atanasova L."/>
            <person name="Karlsson M."/>
            <person name="Huettel B."/>
            <person name="Barry K.W."/>
            <person name="Haridas S."/>
            <person name="Chen C."/>
            <person name="Bauer D."/>
            <person name="Andreopoulos W."/>
            <person name="Pangilinan J."/>
            <person name="LaButti K."/>
            <person name="Riley R."/>
            <person name="Lipzen A."/>
            <person name="Clum A."/>
            <person name="Drula E."/>
            <person name="Henrissat B."/>
            <person name="Kohler A."/>
            <person name="Grigoriev I.V."/>
            <person name="Martin F.M."/>
            <person name="Hacquard S."/>
        </authorList>
    </citation>
    <scope>NUCLEOTIDE SEQUENCE</scope>
    <source>
        <strain evidence="1">MPI-SDFR-AT-0120</strain>
    </source>
</reference>
<proteinExistence type="predicted"/>
<dbReference type="OrthoDB" id="5342184at2759"/>
<gene>
    <name evidence="1" type="ORF">FB567DRAFT_74454</name>
</gene>
<protein>
    <submittedName>
        <fullName evidence="1">Spherulation-specific family 4</fullName>
    </submittedName>
</protein>